<sequence>MKPDTTTADLRYPHLKYRHELKYFVNVHQYHIIRQRLRGLMQPDKHAGPAGEYHIRSLYFDDISNKALHEKLTGARDREKYRIRIYNLQDGIIHLEKKIKFKDSISKVKEALSRETADAIVSGRFEVLNEPAKPLQFHMYMEMKNRLLRPKVIVDYTREAYICHTGNVRITFDKNLRTGLNAIRLFDPNLPTIRALDEHVYVLEVKYDEYIPEFIRTALQLEGLVRQSSSKYVICRKFLKFNSWEDQ</sequence>
<gene>
    <name evidence="2" type="ORF">IDH45_32545</name>
</gene>
<dbReference type="Gene3D" id="3.20.100.30">
    <property type="entry name" value="VTC, catalytic tunnel domain"/>
    <property type="match status" value="1"/>
</dbReference>
<dbReference type="InterPro" id="IPR018966">
    <property type="entry name" value="VTC_domain"/>
</dbReference>
<dbReference type="Proteomes" id="UP000639396">
    <property type="component" value="Unassembled WGS sequence"/>
</dbReference>
<feature type="domain" description="VTC" evidence="1">
    <location>
        <begin position="18"/>
        <end position="239"/>
    </location>
</feature>
<evidence type="ECO:0000259" key="1">
    <source>
        <dbReference type="Pfam" id="PF09359"/>
    </source>
</evidence>
<evidence type="ECO:0000313" key="2">
    <source>
        <dbReference type="EMBL" id="MBD2866709.1"/>
    </source>
</evidence>
<dbReference type="CDD" id="cd07750">
    <property type="entry name" value="PolyPPase_VTC_like"/>
    <property type="match status" value="1"/>
</dbReference>
<accession>A0A927CFW2</accession>
<dbReference type="RefSeq" id="WP_190932322.1">
    <property type="nucleotide sequence ID" value="NZ_JACXJA010000067.1"/>
</dbReference>
<reference evidence="2" key="1">
    <citation type="submission" date="2020-09" db="EMBL/GenBank/DDBJ databases">
        <title>A novel bacterium of genus Paenibacillus, isolated from South China Sea.</title>
        <authorList>
            <person name="Huang H."/>
            <person name="Mo K."/>
            <person name="Hu Y."/>
        </authorList>
    </citation>
    <scope>NUCLEOTIDE SEQUENCE</scope>
    <source>
        <strain evidence="2">IB182363</strain>
    </source>
</reference>
<protein>
    <submittedName>
        <fullName evidence="2">Polyphosphate polymerase domain-containing protein</fullName>
    </submittedName>
</protein>
<evidence type="ECO:0000313" key="3">
    <source>
        <dbReference type="Proteomes" id="UP000639396"/>
    </source>
</evidence>
<dbReference type="InterPro" id="IPR042267">
    <property type="entry name" value="VTC_sf"/>
</dbReference>
<keyword evidence="3" id="KW-1185">Reference proteome</keyword>
<organism evidence="2 3">
    <name type="scientific">Paenibacillus oceani</name>
    <dbReference type="NCBI Taxonomy" id="2772510"/>
    <lineage>
        <taxon>Bacteria</taxon>
        <taxon>Bacillati</taxon>
        <taxon>Bacillota</taxon>
        <taxon>Bacilli</taxon>
        <taxon>Bacillales</taxon>
        <taxon>Paenibacillaceae</taxon>
        <taxon>Paenibacillus</taxon>
    </lineage>
</organism>
<dbReference type="EMBL" id="JACXJA010000067">
    <property type="protein sequence ID" value="MBD2866709.1"/>
    <property type="molecule type" value="Genomic_DNA"/>
</dbReference>
<comment type="caution">
    <text evidence="2">The sequence shown here is derived from an EMBL/GenBank/DDBJ whole genome shotgun (WGS) entry which is preliminary data.</text>
</comment>
<dbReference type="GO" id="GO:0006799">
    <property type="term" value="P:polyphosphate biosynthetic process"/>
    <property type="evidence" value="ECO:0007669"/>
    <property type="project" value="UniProtKB-ARBA"/>
</dbReference>
<dbReference type="AlphaFoldDB" id="A0A927CFW2"/>
<name>A0A927CFW2_9BACL</name>
<proteinExistence type="predicted"/>
<dbReference type="Pfam" id="PF09359">
    <property type="entry name" value="VTC"/>
    <property type="match status" value="1"/>
</dbReference>